<sequence length="338" mass="38660">MKARKLSLRDEDFPDQSESMASRTRPRLEIEPIQIGIQMASPPPPSPPPPLSENEDLNIHTDLRLCFYFEPSAPAPEQPQQPQQPPLFPPPPPLNENQDFNIQKDLRMCVYFPQSTPEPEQPPPPQPDDNRHELPSTHVPQPQSVVVAPPATRRQRRNPTHAPRQGKPPTIQPPFPWATDRRAQVHSLKYLTEIGITTISGDVHCKRCDESYQIEYDLVQKFSEVSHYVAENKYRFRERAPTTWMNPTLPTCKSCYQENSAKPKMAKKKKSVNWLFLLLGEMLGCCTLDQLKYFCKHTGHHRTGAKDRVLFLTYLGLCKQVDPDGPFDRGESGNGYYS</sequence>
<evidence type="ECO:0000259" key="2">
    <source>
        <dbReference type="Pfam" id="PF23324"/>
    </source>
</evidence>
<dbReference type="EMBL" id="OX465081">
    <property type="protein sequence ID" value="CAI9288134.1"/>
    <property type="molecule type" value="Genomic_DNA"/>
</dbReference>
<organism evidence="3 4">
    <name type="scientific">Lactuca saligna</name>
    <name type="common">Willowleaf lettuce</name>
    <dbReference type="NCBI Taxonomy" id="75948"/>
    <lineage>
        <taxon>Eukaryota</taxon>
        <taxon>Viridiplantae</taxon>
        <taxon>Streptophyta</taxon>
        <taxon>Embryophyta</taxon>
        <taxon>Tracheophyta</taxon>
        <taxon>Spermatophyta</taxon>
        <taxon>Magnoliopsida</taxon>
        <taxon>eudicotyledons</taxon>
        <taxon>Gunneridae</taxon>
        <taxon>Pentapetalae</taxon>
        <taxon>asterids</taxon>
        <taxon>campanulids</taxon>
        <taxon>Asterales</taxon>
        <taxon>Asteraceae</taxon>
        <taxon>Cichorioideae</taxon>
        <taxon>Cichorieae</taxon>
        <taxon>Lactucinae</taxon>
        <taxon>Lactuca</taxon>
    </lineage>
</organism>
<evidence type="ECO:0000313" key="3">
    <source>
        <dbReference type="EMBL" id="CAI9288134.1"/>
    </source>
</evidence>
<accession>A0AA35Z8Y9</accession>
<keyword evidence="4" id="KW-1185">Reference proteome</keyword>
<reference evidence="3" key="1">
    <citation type="submission" date="2023-04" db="EMBL/GenBank/DDBJ databases">
        <authorList>
            <person name="Vijverberg K."/>
            <person name="Xiong W."/>
            <person name="Schranz E."/>
        </authorList>
    </citation>
    <scope>NUCLEOTIDE SEQUENCE</scope>
</reference>
<dbReference type="PANTHER" id="PTHR34272">
    <property type="entry name" value="EXPRESSED PROTEIN"/>
    <property type="match status" value="1"/>
</dbReference>
<feature type="compositionally biased region" description="Low complexity" evidence="1">
    <location>
        <begin position="139"/>
        <end position="151"/>
    </location>
</feature>
<feature type="domain" description="DUF7086" evidence="2">
    <location>
        <begin position="188"/>
        <end position="321"/>
    </location>
</feature>
<name>A0AA35Z8Y9_LACSI</name>
<proteinExistence type="predicted"/>
<feature type="region of interest" description="Disordered" evidence="1">
    <location>
        <begin position="113"/>
        <end position="177"/>
    </location>
</feature>
<dbReference type="InterPro" id="IPR055513">
    <property type="entry name" value="DUF7086"/>
</dbReference>
<dbReference type="Pfam" id="PF23324">
    <property type="entry name" value="DUF7086"/>
    <property type="match status" value="1"/>
</dbReference>
<dbReference type="PANTHER" id="PTHR34272:SF1">
    <property type="entry name" value="EXPRESSED PROTEIN"/>
    <property type="match status" value="1"/>
</dbReference>
<gene>
    <name evidence="3" type="ORF">LSALG_LOCUS27456</name>
</gene>
<evidence type="ECO:0000256" key="1">
    <source>
        <dbReference type="SAM" id="MobiDB-lite"/>
    </source>
</evidence>
<feature type="compositionally biased region" description="Pro residues" evidence="1">
    <location>
        <begin position="41"/>
        <end position="51"/>
    </location>
</feature>
<feature type="region of interest" description="Disordered" evidence="1">
    <location>
        <begin position="1"/>
        <end position="99"/>
    </location>
</feature>
<protein>
    <recommendedName>
        <fullName evidence="2">DUF7086 domain-containing protein</fullName>
    </recommendedName>
</protein>
<feature type="compositionally biased region" description="Pro residues" evidence="1">
    <location>
        <begin position="73"/>
        <end position="94"/>
    </location>
</feature>
<dbReference type="AlphaFoldDB" id="A0AA35Z8Y9"/>
<dbReference type="Proteomes" id="UP001177003">
    <property type="component" value="Chromosome 5"/>
</dbReference>
<evidence type="ECO:0000313" key="4">
    <source>
        <dbReference type="Proteomes" id="UP001177003"/>
    </source>
</evidence>